<gene>
    <name evidence="15" type="ORF">HNQ81_002330</name>
</gene>
<evidence type="ECO:0000256" key="8">
    <source>
        <dbReference type="ARBA" id="ARBA00022833"/>
    </source>
</evidence>
<evidence type="ECO:0000256" key="3">
    <source>
        <dbReference type="ARBA" id="ARBA00022475"/>
    </source>
</evidence>
<evidence type="ECO:0000256" key="9">
    <source>
        <dbReference type="ARBA" id="ARBA00022989"/>
    </source>
</evidence>
<evidence type="ECO:0000256" key="1">
    <source>
        <dbReference type="ARBA" id="ARBA00001947"/>
    </source>
</evidence>
<reference evidence="15 16" key="1">
    <citation type="submission" date="2020-08" db="EMBL/GenBank/DDBJ databases">
        <title>Genomic Encyclopedia of Type Strains, Phase IV (KMG-IV): sequencing the most valuable type-strain genomes for metagenomic binning, comparative biology and taxonomic classification.</title>
        <authorList>
            <person name="Goeker M."/>
        </authorList>
    </citation>
    <scope>NUCLEOTIDE SEQUENCE [LARGE SCALE GENOMIC DNA]</scope>
    <source>
        <strain evidence="15 16">DSM 28570</strain>
    </source>
</reference>
<evidence type="ECO:0000256" key="7">
    <source>
        <dbReference type="ARBA" id="ARBA00022801"/>
    </source>
</evidence>
<dbReference type="CDD" id="cd07345">
    <property type="entry name" value="M48A_Ste24p-like"/>
    <property type="match status" value="1"/>
</dbReference>
<dbReference type="GO" id="GO:0046872">
    <property type="term" value="F:metal ion binding"/>
    <property type="evidence" value="ECO:0007669"/>
    <property type="project" value="UniProtKB-KW"/>
</dbReference>
<keyword evidence="16" id="KW-1185">Reference proteome</keyword>
<name>A0A840UYR7_9BACT</name>
<keyword evidence="7" id="KW-0378">Hydrolase</keyword>
<evidence type="ECO:0000256" key="10">
    <source>
        <dbReference type="ARBA" id="ARBA00023049"/>
    </source>
</evidence>
<accession>A0A840UYR7</accession>
<keyword evidence="5 13" id="KW-0812">Transmembrane</keyword>
<evidence type="ECO:0000256" key="4">
    <source>
        <dbReference type="ARBA" id="ARBA00022670"/>
    </source>
</evidence>
<keyword evidence="3" id="KW-1003">Cell membrane</keyword>
<feature type="transmembrane region" description="Helical" evidence="13">
    <location>
        <begin position="288"/>
        <end position="313"/>
    </location>
</feature>
<keyword evidence="11 13" id="KW-0472">Membrane</keyword>
<evidence type="ECO:0000256" key="2">
    <source>
        <dbReference type="ARBA" id="ARBA00004651"/>
    </source>
</evidence>
<organism evidence="15 16">
    <name type="scientific">Desulfoprunum benzoelyticum</name>
    <dbReference type="NCBI Taxonomy" id="1506996"/>
    <lineage>
        <taxon>Bacteria</taxon>
        <taxon>Pseudomonadati</taxon>
        <taxon>Thermodesulfobacteriota</taxon>
        <taxon>Desulfobulbia</taxon>
        <taxon>Desulfobulbales</taxon>
        <taxon>Desulfobulbaceae</taxon>
        <taxon>Desulfoprunum</taxon>
    </lineage>
</organism>
<dbReference type="InterPro" id="IPR011990">
    <property type="entry name" value="TPR-like_helical_dom_sf"/>
</dbReference>
<keyword evidence="6" id="KW-0479">Metal-binding</keyword>
<dbReference type="InterPro" id="IPR001915">
    <property type="entry name" value="Peptidase_M48"/>
</dbReference>
<evidence type="ECO:0000313" key="15">
    <source>
        <dbReference type="EMBL" id="MBB5348594.1"/>
    </source>
</evidence>
<evidence type="ECO:0000256" key="5">
    <source>
        <dbReference type="ARBA" id="ARBA00022692"/>
    </source>
</evidence>
<dbReference type="Proteomes" id="UP000539642">
    <property type="component" value="Unassembled WGS sequence"/>
</dbReference>
<dbReference type="SUPFAM" id="SSF48452">
    <property type="entry name" value="TPR-like"/>
    <property type="match status" value="1"/>
</dbReference>
<feature type="transmembrane region" description="Helical" evidence="13">
    <location>
        <begin position="333"/>
        <end position="354"/>
    </location>
</feature>
<keyword evidence="9 13" id="KW-1133">Transmembrane helix</keyword>
<comment type="subcellular location">
    <subcellularLocation>
        <location evidence="2">Cell membrane</location>
        <topology evidence="2">Multi-pass membrane protein</topology>
    </subcellularLocation>
</comment>
<feature type="transmembrane region" description="Helical" evidence="13">
    <location>
        <begin position="136"/>
        <end position="160"/>
    </location>
</feature>
<dbReference type="PANTHER" id="PTHR43221:SF1">
    <property type="entry name" value="PROTEASE HTPX"/>
    <property type="match status" value="1"/>
</dbReference>
<proteinExistence type="predicted"/>
<evidence type="ECO:0000256" key="6">
    <source>
        <dbReference type="ARBA" id="ARBA00022723"/>
    </source>
</evidence>
<dbReference type="Gene3D" id="1.25.40.10">
    <property type="entry name" value="Tetratricopeptide repeat domain"/>
    <property type="match status" value="1"/>
</dbReference>
<dbReference type="AlphaFoldDB" id="A0A840UYR7"/>
<keyword evidence="4 15" id="KW-0645">Protease</keyword>
<evidence type="ECO:0000256" key="12">
    <source>
        <dbReference type="PROSITE-ProRule" id="PRU00339"/>
    </source>
</evidence>
<feature type="transmembrane region" description="Helical" evidence="13">
    <location>
        <begin position="432"/>
        <end position="449"/>
    </location>
</feature>
<dbReference type="InterPro" id="IPR019734">
    <property type="entry name" value="TPR_rpt"/>
</dbReference>
<dbReference type="GO" id="GO:0005886">
    <property type="term" value="C:plasma membrane"/>
    <property type="evidence" value="ECO:0007669"/>
    <property type="project" value="UniProtKB-SubCell"/>
</dbReference>
<evidence type="ECO:0000256" key="13">
    <source>
        <dbReference type="SAM" id="Phobius"/>
    </source>
</evidence>
<keyword evidence="12" id="KW-0802">TPR repeat</keyword>
<dbReference type="EMBL" id="JACHEO010000013">
    <property type="protein sequence ID" value="MBB5348594.1"/>
    <property type="molecule type" value="Genomic_DNA"/>
</dbReference>
<comment type="caution">
    <text evidence="15">The sequence shown here is derived from an EMBL/GenBank/DDBJ whole genome shotgun (WGS) entry which is preliminary data.</text>
</comment>
<dbReference type="Gene3D" id="3.30.2010.10">
    <property type="entry name" value="Metalloproteases ('zincins'), catalytic domain"/>
    <property type="match status" value="1"/>
</dbReference>
<dbReference type="GO" id="GO:0006508">
    <property type="term" value="P:proteolysis"/>
    <property type="evidence" value="ECO:0007669"/>
    <property type="project" value="UniProtKB-KW"/>
</dbReference>
<dbReference type="Pfam" id="PF13431">
    <property type="entry name" value="TPR_17"/>
    <property type="match status" value="1"/>
</dbReference>
<dbReference type="InterPro" id="IPR050083">
    <property type="entry name" value="HtpX_protease"/>
</dbReference>
<dbReference type="GO" id="GO:0004222">
    <property type="term" value="F:metalloendopeptidase activity"/>
    <property type="evidence" value="ECO:0007669"/>
    <property type="project" value="InterPro"/>
</dbReference>
<sequence length="619" mass="70218">MIYTNLLIFLVAIFLFSMDTAAEIPLLPGWQALIVFVMLLAGYDRLCSYIFAKRESFVSAGYFRAEKTLMIGALFFFLATLYLCDAKYYLAVFSFGNTLPALVNFFGLALFLAYLSLMWRIGRINYGRIFGRRYKAAVFIGSNIKSNLPIVLPWVVLSLLYDLTALIPSPRLHAVLASEWGDLIFFTVFLLFVMFFFPPLVRWLWGCRKLPDGALKEHLTRFCRRQNFSAELYLWPLFEGQALTAGVMGIVPGLRYILLTPAIIETMSLAELEAVMAHEIGHVKKNHLLLYVLLIGGFSVLTAVIAEPLIYLLLSREFFYSVMARGHVSPDTVLTLVGAIPLLISMILYFRYIFGYFIRNFERQADLHVFSVLGSSHTLISAFEKIATLSGDIRDKPSWHHFGLGERIAYLERSEKDPENIGRHNRKVRNSLVGYMVVLATLIGLVQLIPTAQLARQYEESFAEVVLLEKARQEPEKALWKRLLGDLMVSRQLERKAFEAYEQALALEPANPEIMNNLAWLLLTSGDLSLRDPSRALTLARSAVIVQPRGYILDTLATAYWANGLVEEAVASERQAIVADPAQRKYYQAQIERFVRHRYQEIVKPQTGADDQAGGDRKS</sequence>
<feature type="transmembrane region" description="Helical" evidence="13">
    <location>
        <begin position="180"/>
        <end position="201"/>
    </location>
</feature>
<feature type="repeat" description="TPR" evidence="12">
    <location>
        <begin position="478"/>
        <end position="511"/>
    </location>
</feature>
<evidence type="ECO:0000256" key="11">
    <source>
        <dbReference type="ARBA" id="ARBA00023136"/>
    </source>
</evidence>
<dbReference type="Pfam" id="PF01435">
    <property type="entry name" value="Peptidase_M48"/>
    <property type="match status" value="1"/>
</dbReference>
<keyword evidence="10" id="KW-0482">Metalloprotease</keyword>
<feature type="domain" description="Peptidase M48" evidence="14">
    <location>
        <begin position="212"/>
        <end position="400"/>
    </location>
</feature>
<evidence type="ECO:0000259" key="14">
    <source>
        <dbReference type="Pfam" id="PF01435"/>
    </source>
</evidence>
<dbReference type="PANTHER" id="PTHR43221">
    <property type="entry name" value="PROTEASE HTPX"/>
    <property type="match status" value="1"/>
</dbReference>
<evidence type="ECO:0000313" key="16">
    <source>
        <dbReference type="Proteomes" id="UP000539642"/>
    </source>
</evidence>
<keyword evidence="8" id="KW-0862">Zinc</keyword>
<feature type="transmembrane region" description="Helical" evidence="13">
    <location>
        <begin position="31"/>
        <end position="52"/>
    </location>
</feature>
<protein>
    <submittedName>
        <fullName evidence="15">Zn-dependent protease with chaperone function</fullName>
    </submittedName>
</protein>
<dbReference type="PROSITE" id="PS50005">
    <property type="entry name" value="TPR"/>
    <property type="match status" value="1"/>
</dbReference>
<comment type="cofactor">
    <cofactor evidence="1">
        <name>Zn(2+)</name>
        <dbReference type="ChEBI" id="CHEBI:29105"/>
    </cofactor>
</comment>
<dbReference type="RefSeq" id="WP_183351436.1">
    <property type="nucleotide sequence ID" value="NZ_JACHEO010000013.1"/>
</dbReference>